<dbReference type="Proteomes" id="UP000290624">
    <property type="component" value="Unassembled WGS sequence"/>
</dbReference>
<evidence type="ECO:0000313" key="1">
    <source>
        <dbReference type="EMBL" id="RXW32874.1"/>
    </source>
</evidence>
<comment type="caution">
    <text evidence="1">The sequence shown here is derived from an EMBL/GenBank/DDBJ whole genome shotgun (WGS) entry which is preliminary data.</text>
</comment>
<keyword evidence="2" id="KW-1185">Reference proteome</keyword>
<name>A0A4Q2EK69_9ACTN</name>
<evidence type="ECO:0000313" key="2">
    <source>
        <dbReference type="Proteomes" id="UP000290624"/>
    </source>
</evidence>
<dbReference type="AlphaFoldDB" id="A0A4Q2EK69"/>
<proteinExistence type="predicted"/>
<reference evidence="1 2" key="1">
    <citation type="submission" date="2018-01" db="EMBL/GenBank/DDBJ databases">
        <title>Lactibacter flavus gen. nov., sp. nov., a novel bacterium of the family Propionibacteriaceae isolated from raw milk and dairy products.</title>
        <authorList>
            <person name="Wenning M."/>
            <person name="Breitenwieser F."/>
            <person name="Huptas C."/>
            <person name="von Neubeck M."/>
            <person name="Busse H.-J."/>
            <person name="Scherer S."/>
        </authorList>
    </citation>
    <scope>NUCLEOTIDE SEQUENCE [LARGE SCALE GENOMIC DNA]</scope>
    <source>
        <strain evidence="1 2">VG341</strain>
    </source>
</reference>
<dbReference type="EMBL" id="PPCV01000002">
    <property type="protein sequence ID" value="RXW32874.1"/>
    <property type="molecule type" value="Genomic_DNA"/>
</dbReference>
<sequence length="99" mass="10867">MSFDSVVALKDAAVRTGFYCERWRQTDQVQLAVQSGTCSERDVFSIYLSSADVSAAVQALKRLPVEVHLLVGPNWIINSRYVLSLKENMGGMIVTASNG</sequence>
<accession>A0A4Q2EK69</accession>
<organism evidence="1 2">
    <name type="scientific">Propioniciclava flava</name>
    <dbReference type="NCBI Taxonomy" id="2072026"/>
    <lineage>
        <taxon>Bacteria</taxon>
        <taxon>Bacillati</taxon>
        <taxon>Actinomycetota</taxon>
        <taxon>Actinomycetes</taxon>
        <taxon>Propionibacteriales</taxon>
        <taxon>Propionibacteriaceae</taxon>
        <taxon>Propioniciclava</taxon>
    </lineage>
</organism>
<protein>
    <submittedName>
        <fullName evidence="1">Uncharacterized protein</fullName>
    </submittedName>
</protein>
<gene>
    <name evidence="1" type="ORF">C1706_03030</name>
</gene>